<protein>
    <submittedName>
        <fullName evidence="1">Uncharacterized protein</fullName>
    </submittedName>
</protein>
<reference evidence="1" key="1">
    <citation type="submission" date="2015-04" db="UniProtKB">
        <authorList>
            <consortium name="EnsemblPlants"/>
        </authorList>
    </citation>
    <scope>IDENTIFICATION</scope>
</reference>
<dbReference type="AlphaFoldDB" id="A0A0E0JZ80"/>
<dbReference type="EnsemblPlants" id="OPUNC02G13120.1">
    <property type="protein sequence ID" value="OPUNC02G13120.1"/>
    <property type="gene ID" value="OPUNC02G13120"/>
</dbReference>
<dbReference type="Proteomes" id="UP000026962">
    <property type="component" value="Chromosome 2"/>
</dbReference>
<dbReference type="Gramene" id="OPUNC02G13120.1">
    <property type="protein sequence ID" value="OPUNC02G13120.1"/>
    <property type="gene ID" value="OPUNC02G13120"/>
</dbReference>
<sequence length="182" mass="19608">MTAEDAATGDEPSVGAWMTEERLPATSSIVAWTVEDAATGDELPRGTWTVGQPATILWCPPPDTSQVSHDTWYHLIPCKYRLIPCCMSGSQAPKNLWGQAKGRSEITHVCPLEIWNLDAASGVNSCPHSTRTASIQLPISMLVVYHAIPRAPGVTGTDEAMMLEPLEHNINSSTSCPAPTKN</sequence>
<reference evidence="1" key="2">
    <citation type="submission" date="2018-05" db="EMBL/GenBank/DDBJ databases">
        <title>OpunRS2 (Oryza punctata Reference Sequence Version 2).</title>
        <authorList>
            <person name="Zhang J."/>
            <person name="Kudrna D."/>
            <person name="Lee S."/>
            <person name="Talag J."/>
            <person name="Welchert J."/>
            <person name="Wing R.A."/>
        </authorList>
    </citation>
    <scope>NUCLEOTIDE SEQUENCE [LARGE SCALE GENOMIC DNA]</scope>
</reference>
<keyword evidence="2" id="KW-1185">Reference proteome</keyword>
<accession>A0A0E0JZ80</accession>
<proteinExistence type="predicted"/>
<name>A0A0E0JZ80_ORYPU</name>
<organism evidence="1">
    <name type="scientific">Oryza punctata</name>
    <name type="common">Red rice</name>
    <dbReference type="NCBI Taxonomy" id="4537"/>
    <lineage>
        <taxon>Eukaryota</taxon>
        <taxon>Viridiplantae</taxon>
        <taxon>Streptophyta</taxon>
        <taxon>Embryophyta</taxon>
        <taxon>Tracheophyta</taxon>
        <taxon>Spermatophyta</taxon>
        <taxon>Magnoliopsida</taxon>
        <taxon>Liliopsida</taxon>
        <taxon>Poales</taxon>
        <taxon>Poaceae</taxon>
        <taxon>BOP clade</taxon>
        <taxon>Oryzoideae</taxon>
        <taxon>Oryzeae</taxon>
        <taxon>Oryzinae</taxon>
        <taxon>Oryza</taxon>
    </lineage>
</organism>
<evidence type="ECO:0000313" key="1">
    <source>
        <dbReference type="EnsemblPlants" id="OPUNC02G13120.1"/>
    </source>
</evidence>
<evidence type="ECO:0000313" key="2">
    <source>
        <dbReference type="Proteomes" id="UP000026962"/>
    </source>
</evidence>
<dbReference type="HOGENOM" id="CLU_1484303_0_0_1"/>